<comment type="similarity">
    <text evidence="1">Belongs to the protein kinase superfamily. CAMK Ser/Thr protein kinase family. CaMK subfamily.</text>
</comment>
<keyword evidence="10" id="KW-1185">Reference proteome</keyword>
<name>A0A4S4DIY3_CAMSN</name>
<keyword evidence="7" id="KW-0472">Membrane</keyword>
<evidence type="ECO:0000256" key="2">
    <source>
        <dbReference type="ARBA" id="ARBA00022527"/>
    </source>
</evidence>
<dbReference type="AlphaFoldDB" id="A0A4S4DIY3"/>
<evidence type="ECO:0000256" key="4">
    <source>
        <dbReference type="ARBA" id="ARBA00022741"/>
    </source>
</evidence>
<dbReference type="STRING" id="542762.A0A4S4DIY3"/>
<evidence type="ECO:0000256" key="7">
    <source>
        <dbReference type="SAM" id="Phobius"/>
    </source>
</evidence>
<dbReference type="InterPro" id="IPR000719">
    <property type="entry name" value="Prot_kinase_dom"/>
</dbReference>
<evidence type="ECO:0000256" key="6">
    <source>
        <dbReference type="ARBA" id="ARBA00022840"/>
    </source>
</evidence>
<evidence type="ECO:0000256" key="1">
    <source>
        <dbReference type="ARBA" id="ARBA00005354"/>
    </source>
</evidence>
<dbReference type="GO" id="GO:0004674">
    <property type="term" value="F:protein serine/threonine kinase activity"/>
    <property type="evidence" value="ECO:0007669"/>
    <property type="project" value="UniProtKB-KW"/>
</dbReference>
<protein>
    <recommendedName>
        <fullName evidence="8">Protein kinase domain-containing protein</fullName>
    </recommendedName>
</protein>
<evidence type="ECO:0000259" key="8">
    <source>
        <dbReference type="PROSITE" id="PS50011"/>
    </source>
</evidence>
<reference evidence="9 10" key="1">
    <citation type="journal article" date="2018" name="Proc. Natl. Acad. Sci. U.S.A.">
        <title>Draft genome sequence of Camellia sinensis var. sinensis provides insights into the evolution of the tea genome and tea quality.</title>
        <authorList>
            <person name="Wei C."/>
            <person name="Yang H."/>
            <person name="Wang S."/>
            <person name="Zhao J."/>
            <person name="Liu C."/>
            <person name="Gao L."/>
            <person name="Xia E."/>
            <person name="Lu Y."/>
            <person name="Tai Y."/>
            <person name="She G."/>
            <person name="Sun J."/>
            <person name="Cao H."/>
            <person name="Tong W."/>
            <person name="Gao Q."/>
            <person name="Li Y."/>
            <person name="Deng W."/>
            <person name="Jiang X."/>
            <person name="Wang W."/>
            <person name="Chen Q."/>
            <person name="Zhang S."/>
            <person name="Li H."/>
            <person name="Wu J."/>
            <person name="Wang P."/>
            <person name="Li P."/>
            <person name="Shi C."/>
            <person name="Zheng F."/>
            <person name="Jian J."/>
            <person name="Huang B."/>
            <person name="Shan D."/>
            <person name="Shi M."/>
            <person name="Fang C."/>
            <person name="Yue Y."/>
            <person name="Li F."/>
            <person name="Li D."/>
            <person name="Wei S."/>
            <person name="Han B."/>
            <person name="Jiang C."/>
            <person name="Yin Y."/>
            <person name="Xia T."/>
            <person name="Zhang Z."/>
            <person name="Bennetzen J.L."/>
            <person name="Zhao S."/>
            <person name="Wan X."/>
        </authorList>
    </citation>
    <scope>NUCLEOTIDE SEQUENCE [LARGE SCALE GENOMIC DNA]</scope>
    <source>
        <strain evidence="10">cv. Shuchazao</strain>
        <tissue evidence="9">Leaf</tissue>
    </source>
</reference>
<dbReference type="EMBL" id="SDRB02011294">
    <property type="protein sequence ID" value="THG01906.1"/>
    <property type="molecule type" value="Genomic_DNA"/>
</dbReference>
<dbReference type="PANTHER" id="PTHR24349">
    <property type="entry name" value="SERINE/THREONINE-PROTEIN KINASE"/>
    <property type="match status" value="1"/>
</dbReference>
<evidence type="ECO:0000256" key="3">
    <source>
        <dbReference type="ARBA" id="ARBA00022679"/>
    </source>
</evidence>
<keyword evidence="2" id="KW-0723">Serine/threonine-protein kinase</keyword>
<dbReference type="Proteomes" id="UP000306102">
    <property type="component" value="Unassembled WGS sequence"/>
</dbReference>
<dbReference type="Pfam" id="PF00069">
    <property type="entry name" value="Pkinase"/>
    <property type="match status" value="1"/>
</dbReference>
<dbReference type="PROSITE" id="PS50011">
    <property type="entry name" value="PROTEIN_KINASE_DOM"/>
    <property type="match status" value="1"/>
</dbReference>
<proteinExistence type="inferred from homology"/>
<keyword evidence="4" id="KW-0547">Nucleotide-binding</keyword>
<dbReference type="InterPro" id="IPR050205">
    <property type="entry name" value="CDPK_Ser/Thr_kinases"/>
</dbReference>
<keyword evidence="7" id="KW-0812">Transmembrane</keyword>
<feature type="domain" description="Protein kinase" evidence="8">
    <location>
        <begin position="1"/>
        <end position="141"/>
    </location>
</feature>
<dbReference type="Gene3D" id="1.10.510.10">
    <property type="entry name" value="Transferase(Phosphotransferase) domain 1"/>
    <property type="match status" value="1"/>
</dbReference>
<keyword evidence="5" id="KW-0418">Kinase</keyword>
<keyword evidence="7" id="KW-1133">Transmembrane helix</keyword>
<organism evidence="9 10">
    <name type="scientific">Camellia sinensis var. sinensis</name>
    <name type="common">China tea</name>
    <dbReference type="NCBI Taxonomy" id="542762"/>
    <lineage>
        <taxon>Eukaryota</taxon>
        <taxon>Viridiplantae</taxon>
        <taxon>Streptophyta</taxon>
        <taxon>Embryophyta</taxon>
        <taxon>Tracheophyta</taxon>
        <taxon>Spermatophyta</taxon>
        <taxon>Magnoliopsida</taxon>
        <taxon>eudicotyledons</taxon>
        <taxon>Gunneridae</taxon>
        <taxon>Pentapetalae</taxon>
        <taxon>asterids</taxon>
        <taxon>Ericales</taxon>
        <taxon>Theaceae</taxon>
        <taxon>Camellia</taxon>
    </lineage>
</organism>
<evidence type="ECO:0000313" key="10">
    <source>
        <dbReference type="Proteomes" id="UP000306102"/>
    </source>
</evidence>
<dbReference type="SUPFAM" id="SSF56112">
    <property type="entry name" value="Protein kinase-like (PK-like)"/>
    <property type="match status" value="1"/>
</dbReference>
<evidence type="ECO:0000313" key="9">
    <source>
        <dbReference type="EMBL" id="THG01906.1"/>
    </source>
</evidence>
<evidence type="ECO:0000256" key="5">
    <source>
        <dbReference type="ARBA" id="ARBA00022777"/>
    </source>
</evidence>
<keyword evidence="6" id="KW-0067">ATP-binding</keyword>
<feature type="transmembrane region" description="Helical" evidence="7">
    <location>
        <begin position="39"/>
        <end position="55"/>
    </location>
</feature>
<accession>A0A4S4DIY3</accession>
<sequence length="141" mass="16096">MTCCLFPLFLGESFSDVVGSPYYVTPEVLHKHYGLETDVWTAGVILYILLFGVLDRNPKRRLSAHEVLCNKFPSPLQRKIICWNFVGKYGHQWIVDDRDAPDKPLDFAVLSRLKQFSAMNELKKMALRGVLYAISITDLSS</sequence>
<dbReference type="InterPro" id="IPR011009">
    <property type="entry name" value="Kinase-like_dom_sf"/>
</dbReference>
<keyword evidence="3" id="KW-0808">Transferase</keyword>
<dbReference type="GO" id="GO:0005524">
    <property type="term" value="F:ATP binding"/>
    <property type="evidence" value="ECO:0007669"/>
    <property type="project" value="UniProtKB-KW"/>
</dbReference>
<gene>
    <name evidence="9" type="ORF">TEA_010263</name>
</gene>
<comment type="caution">
    <text evidence="9">The sequence shown here is derived from an EMBL/GenBank/DDBJ whole genome shotgun (WGS) entry which is preliminary data.</text>
</comment>